<evidence type="ECO:0000313" key="4">
    <source>
        <dbReference type="Proteomes" id="UP000236723"/>
    </source>
</evidence>
<dbReference type="AlphaFoldDB" id="A0A1H5VQU0"/>
<gene>
    <name evidence="3" type="ORF">SAMN04489712_102395</name>
</gene>
<keyword evidence="2" id="KW-1133">Transmembrane helix</keyword>
<accession>A0A1H5VQU0</accession>
<keyword evidence="2" id="KW-0472">Membrane</keyword>
<sequence>MGLPRPPGDFDRIYSPPEPPETARRPRLVRLLLPVMGAVAVAVAAVFLLLPSGEEERGAPAPRASRGGTPASANSSSPAPSSAGPIYTALPPACRSVSAETVRRLVPRAERTSSGNTTFGYCGFGSPPSAEAKDRWLQIDSRLYPAAGAVTPVDSARRHFDIKWALAGKATEERTVTLERQSGLGEQAYRWFKVDRQRPLAIGEVAVRSRNVVITVSYSERTVGAEPSAAQRQRCLTEATAVAREVLESLP</sequence>
<dbReference type="EMBL" id="FNVO01000002">
    <property type="protein sequence ID" value="SEF88897.1"/>
    <property type="molecule type" value="Genomic_DNA"/>
</dbReference>
<feature type="region of interest" description="Disordered" evidence="1">
    <location>
        <begin position="1"/>
        <end position="22"/>
    </location>
</feature>
<evidence type="ECO:0000313" key="3">
    <source>
        <dbReference type="EMBL" id="SEF88897.1"/>
    </source>
</evidence>
<feature type="compositionally biased region" description="Low complexity" evidence="1">
    <location>
        <begin position="70"/>
        <end position="85"/>
    </location>
</feature>
<protein>
    <recommendedName>
        <fullName evidence="5">DUF3558 domain-containing protein</fullName>
    </recommendedName>
</protein>
<feature type="transmembrane region" description="Helical" evidence="2">
    <location>
        <begin position="31"/>
        <end position="50"/>
    </location>
</feature>
<evidence type="ECO:0000256" key="2">
    <source>
        <dbReference type="SAM" id="Phobius"/>
    </source>
</evidence>
<dbReference type="RefSeq" id="WP_103936652.1">
    <property type="nucleotide sequence ID" value="NZ_FNVO01000002.1"/>
</dbReference>
<keyword evidence="2" id="KW-0812">Transmembrane</keyword>
<proteinExistence type="predicted"/>
<keyword evidence="4" id="KW-1185">Reference proteome</keyword>
<dbReference type="OrthoDB" id="3480616at2"/>
<organism evidence="3 4">
    <name type="scientific">Thermomonospora echinospora</name>
    <dbReference type="NCBI Taxonomy" id="1992"/>
    <lineage>
        <taxon>Bacteria</taxon>
        <taxon>Bacillati</taxon>
        <taxon>Actinomycetota</taxon>
        <taxon>Actinomycetes</taxon>
        <taxon>Streptosporangiales</taxon>
        <taxon>Thermomonosporaceae</taxon>
        <taxon>Thermomonospora</taxon>
    </lineage>
</organism>
<dbReference type="Proteomes" id="UP000236723">
    <property type="component" value="Unassembled WGS sequence"/>
</dbReference>
<reference evidence="4" key="1">
    <citation type="submission" date="2016-10" db="EMBL/GenBank/DDBJ databases">
        <authorList>
            <person name="Varghese N."/>
            <person name="Submissions S."/>
        </authorList>
    </citation>
    <scope>NUCLEOTIDE SEQUENCE [LARGE SCALE GENOMIC DNA]</scope>
    <source>
        <strain evidence="4">DSM 43163</strain>
    </source>
</reference>
<name>A0A1H5VQU0_9ACTN</name>
<feature type="region of interest" description="Disordered" evidence="1">
    <location>
        <begin position="55"/>
        <end position="87"/>
    </location>
</feature>
<evidence type="ECO:0000256" key="1">
    <source>
        <dbReference type="SAM" id="MobiDB-lite"/>
    </source>
</evidence>
<evidence type="ECO:0008006" key="5">
    <source>
        <dbReference type="Google" id="ProtNLM"/>
    </source>
</evidence>